<reference evidence="2" key="1">
    <citation type="journal article" date="2014" name="Int. J. Syst. Evol. Microbiol.">
        <title>Complete genome sequence of Corynebacterium casei LMG S-19264T (=DSM 44701T), isolated from a smear-ripened cheese.</title>
        <authorList>
            <consortium name="US DOE Joint Genome Institute (JGI-PGF)"/>
            <person name="Walter F."/>
            <person name="Albersmeier A."/>
            <person name="Kalinowski J."/>
            <person name="Ruckert C."/>
        </authorList>
    </citation>
    <scope>NUCLEOTIDE SEQUENCE</scope>
    <source>
        <strain evidence="2">VKM B-2935</strain>
    </source>
</reference>
<evidence type="ECO:0000256" key="1">
    <source>
        <dbReference type="SAM" id="Phobius"/>
    </source>
</evidence>
<keyword evidence="3" id="KW-1185">Reference proteome</keyword>
<proteinExistence type="predicted"/>
<keyword evidence="1" id="KW-0812">Transmembrane</keyword>
<gene>
    <name evidence="2" type="ORF">GCM10017655_47450</name>
</gene>
<keyword evidence="1" id="KW-1133">Transmembrane helix</keyword>
<reference evidence="2" key="2">
    <citation type="submission" date="2023-01" db="EMBL/GenBank/DDBJ databases">
        <authorList>
            <person name="Sun Q."/>
            <person name="Evtushenko L."/>
        </authorList>
    </citation>
    <scope>NUCLEOTIDE SEQUENCE</scope>
    <source>
        <strain evidence="2">VKM B-2935</strain>
    </source>
</reference>
<dbReference type="Proteomes" id="UP001143328">
    <property type="component" value="Unassembled WGS sequence"/>
</dbReference>
<comment type="caution">
    <text evidence="2">The sequence shown here is derived from an EMBL/GenBank/DDBJ whole genome shotgun (WGS) entry which is preliminary data.</text>
</comment>
<sequence length="79" mass="8465">MRRVEACLVWAGLLLVALAMVLLVVHDNLAVCVELLNGKCQEAAFAYEGGGKLALLLGFVLLLLAALHGLLSSPDHRDR</sequence>
<name>A0A9W6K930_9PSED</name>
<protein>
    <submittedName>
        <fullName evidence="2">Uncharacterized protein</fullName>
    </submittedName>
</protein>
<dbReference type="RefSeq" id="WP_271197941.1">
    <property type="nucleotide sequence ID" value="NZ_BSFN01000024.1"/>
</dbReference>
<organism evidence="2 3">
    <name type="scientific">Pseudomonas turukhanskensis</name>
    <dbReference type="NCBI Taxonomy" id="1806536"/>
    <lineage>
        <taxon>Bacteria</taxon>
        <taxon>Pseudomonadati</taxon>
        <taxon>Pseudomonadota</taxon>
        <taxon>Gammaproteobacteria</taxon>
        <taxon>Pseudomonadales</taxon>
        <taxon>Pseudomonadaceae</taxon>
        <taxon>Pseudomonas</taxon>
    </lineage>
</organism>
<dbReference type="EMBL" id="BSFN01000024">
    <property type="protein sequence ID" value="GLK91681.1"/>
    <property type="molecule type" value="Genomic_DNA"/>
</dbReference>
<keyword evidence="1" id="KW-0472">Membrane</keyword>
<feature type="transmembrane region" description="Helical" evidence="1">
    <location>
        <begin position="54"/>
        <end position="71"/>
    </location>
</feature>
<evidence type="ECO:0000313" key="2">
    <source>
        <dbReference type="EMBL" id="GLK91681.1"/>
    </source>
</evidence>
<evidence type="ECO:0000313" key="3">
    <source>
        <dbReference type="Proteomes" id="UP001143328"/>
    </source>
</evidence>
<accession>A0A9W6K930</accession>
<dbReference type="AlphaFoldDB" id="A0A9W6K930"/>